<proteinExistence type="predicted"/>
<name>A0AAD3CWI2_9STRA</name>
<evidence type="ECO:0000313" key="2">
    <source>
        <dbReference type="Proteomes" id="UP001054902"/>
    </source>
</evidence>
<protein>
    <recommendedName>
        <fullName evidence="3">Thioredoxin domain-containing protein</fullName>
    </recommendedName>
</protein>
<dbReference type="AlphaFoldDB" id="A0AAD3CWI2"/>
<evidence type="ECO:0008006" key="3">
    <source>
        <dbReference type="Google" id="ProtNLM"/>
    </source>
</evidence>
<evidence type="ECO:0000313" key="1">
    <source>
        <dbReference type="EMBL" id="GFH53517.1"/>
    </source>
</evidence>
<dbReference type="EMBL" id="BLLK01000047">
    <property type="protein sequence ID" value="GFH53517.1"/>
    <property type="molecule type" value="Genomic_DNA"/>
</dbReference>
<dbReference type="Proteomes" id="UP001054902">
    <property type="component" value="Unassembled WGS sequence"/>
</dbReference>
<dbReference type="SUPFAM" id="SSF52833">
    <property type="entry name" value="Thioredoxin-like"/>
    <property type="match status" value="1"/>
</dbReference>
<reference evidence="1 2" key="1">
    <citation type="journal article" date="2021" name="Sci. Rep.">
        <title>The genome of the diatom Chaetoceros tenuissimus carries an ancient integrated fragment of an extant virus.</title>
        <authorList>
            <person name="Hongo Y."/>
            <person name="Kimura K."/>
            <person name="Takaki Y."/>
            <person name="Yoshida Y."/>
            <person name="Baba S."/>
            <person name="Kobayashi G."/>
            <person name="Nagasaki K."/>
            <person name="Hano T."/>
            <person name="Tomaru Y."/>
        </authorList>
    </citation>
    <scope>NUCLEOTIDE SEQUENCE [LARGE SCALE GENOMIC DNA]</scope>
    <source>
        <strain evidence="1 2">NIES-3715</strain>
    </source>
</reference>
<comment type="caution">
    <text evidence="1">The sequence shown here is derived from an EMBL/GenBank/DDBJ whole genome shotgun (WGS) entry which is preliminary data.</text>
</comment>
<keyword evidence="2" id="KW-1185">Reference proteome</keyword>
<organism evidence="1 2">
    <name type="scientific">Chaetoceros tenuissimus</name>
    <dbReference type="NCBI Taxonomy" id="426638"/>
    <lineage>
        <taxon>Eukaryota</taxon>
        <taxon>Sar</taxon>
        <taxon>Stramenopiles</taxon>
        <taxon>Ochrophyta</taxon>
        <taxon>Bacillariophyta</taxon>
        <taxon>Coscinodiscophyceae</taxon>
        <taxon>Chaetocerotophycidae</taxon>
        <taxon>Chaetocerotales</taxon>
        <taxon>Chaetocerotaceae</taxon>
        <taxon>Chaetoceros</taxon>
    </lineage>
</organism>
<sequence>MKESICYSIDSDESLENWLGKETLLVFDIYQNWSGECEVVQPLFDQLSVTIDEAKTRIALLTLESNKADLVDKFSSLVSYSDRVVELGYENDEADESKTSDDIKDSLKKMVVKKDSQSEPLFCVVKNKRIVAVIKGANQPALKKIIVANLPPIIETENFTEEPED</sequence>
<dbReference type="InterPro" id="IPR036249">
    <property type="entry name" value="Thioredoxin-like_sf"/>
</dbReference>
<gene>
    <name evidence="1" type="ORF">CTEN210_09993</name>
</gene>
<dbReference type="Gene3D" id="3.40.30.10">
    <property type="entry name" value="Glutaredoxin"/>
    <property type="match status" value="1"/>
</dbReference>
<accession>A0AAD3CWI2</accession>